<evidence type="ECO:0000256" key="2">
    <source>
        <dbReference type="ARBA" id="ARBA00022448"/>
    </source>
</evidence>
<reference evidence="13 15" key="1">
    <citation type="submission" date="2015-11" db="EMBL/GenBank/DDBJ databases">
        <title>Genomic analysis of 38 Legionella species identifies large and diverse effector repertoires.</title>
        <authorList>
            <person name="Burstein D."/>
            <person name="Amaro F."/>
            <person name="Zusman T."/>
            <person name="Lifshitz Z."/>
            <person name="Cohen O."/>
            <person name="Gilbert J.A."/>
            <person name="Pupko T."/>
            <person name="Shuman H.A."/>
            <person name="Segal G."/>
        </authorList>
    </citation>
    <scope>NUCLEOTIDE SEQUENCE [LARGE SCALE GENOMIC DNA]</scope>
    <source>
        <strain evidence="13 15">WO-44C</strain>
    </source>
</reference>
<dbReference type="InterPro" id="IPR017871">
    <property type="entry name" value="ABC_transporter-like_CS"/>
</dbReference>
<keyword evidence="8 9" id="KW-0472">Membrane</keyword>
<dbReference type="InterPro" id="IPR005074">
    <property type="entry name" value="Peptidase_C39"/>
</dbReference>
<feature type="domain" description="ABC transporter" evidence="10">
    <location>
        <begin position="484"/>
        <end position="693"/>
    </location>
</feature>
<dbReference type="PROSITE" id="PS50893">
    <property type="entry name" value="ABC_TRANSPORTER_2"/>
    <property type="match status" value="1"/>
</dbReference>
<dbReference type="PANTHER" id="PTHR24221">
    <property type="entry name" value="ATP-BINDING CASSETTE SUB-FAMILY B"/>
    <property type="match status" value="1"/>
</dbReference>
<evidence type="ECO:0000256" key="4">
    <source>
        <dbReference type="ARBA" id="ARBA00022692"/>
    </source>
</evidence>
<feature type="domain" description="Peptidase C39" evidence="12">
    <location>
        <begin position="19"/>
        <end position="138"/>
    </location>
</feature>
<dbReference type="GO" id="GO:0034040">
    <property type="term" value="F:ATPase-coupled lipid transmembrane transporter activity"/>
    <property type="evidence" value="ECO:0007669"/>
    <property type="project" value="TreeGrafter"/>
</dbReference>
<feature type="domain" description="ABC transmembrane type-1" evidence="11">
    <location>
        <begin position="170"/>
        <end position="431"/>
    </location>
</feature>
<dbReference type="PANTHER" id="PTHR24221:SF606">
    <property type="entry name" value="COLICIN V SECRETION-PROCESSING ATP-BINDING PROTEIN"/>
    <property type="match status" value="1"/>
</dbReference>
<dbReference type="GO" id="GO:0008233">
    <property type="term" value="F:peptidase activity"/>
    <property type="evidence" value="ECO:0007669"/>
    <property type="project" value="InterPro"/>
</dbReference>
<dbReference type="InterPro" id="IPR003593">
    <property type="entry name" value="AAA+_ATPase"/>
</dbReference>
<dbReference type="Pfam" id="PF00005">
    <property type="entry name" value="ABC_tran"/>
    <property type="match status" value="1"/>
</dbReference>
<comment type="subcellular location">
    <subcellularLocation>
        <location evidence="1">Cell membrane</location>
        <topology evidence="1">Multi-pass membrane protein</topology>
    </subcellularLocation>
</comment>
<evidence type="ECO:0000313" key="13">
    <source>
        <dbReference type="EMBL" id="KTC96423.1"/>
    </source>
</evidence>
<feature type="transmembrane region" description="Helical" evidence="9">
    <location>
        <begin position="168"/>
        <end position="194"/>
    </location>
</feature>
<dbReference type="PROSITE" id="PS50929">
    <property type="entry name" value="ABC_TM1F"/>
    <property type="match status" value="1"/>
</dbReference>
<feature type="transmembrane region" description="Helical" evidence="9">
    <location>
        <begin position="405"/>
        <end position="431"/>
    </location>
</feature>
<dbReference type="InterPro" id="IPR039421">
    <property type="entry name" value="Type_1_exporter"/>
</dbReference>
<dbReference type="GO" id="GO:0005886">
    <property type="term" value="C:plasma membrane"/>
    <property type="evidence" value="ECO:0007669"/>
    <property type="project" value="UniProtKB-SubCell"/>
</dbReference>
<feature type="transmembrane region" description="Helical" evidence="9">
    <location>
        <begin position="284"/>
        <end position="301"/>
    </location>
</feature>
<dbReference type="GO" id="GO:0140359">
    <property type="term" value="F:ABC-type transporter activity"/>
    <property type="evidence" value="ECO:0007669"/>
    <property type="project" value="InterPro"/>
</dbReference>
<dbReference type="GO" id="GO:0005524">
    <property type="term" value="F:ATP binding"/>
    <property type="evidence" value="ECO:0007669"/>
    <property type="project" value="UniProtKB-KW"/>
</dbReference>
<keyword evidence="7 9" id="KW-1133">Transmembrane helix</keyword>
<dbReference type="GO" id="GO:0006508">
    <property type="term" value="P:proteolysis"/>
    <property type="evidence" value="ECO:0007669"/>
    <property type="project" value="InterPro"/>
</dbReference>
<dbReference type="Pfam" id="PF03412">
    <property type="entry name" value="Peptidase_C39"/>
    <property type="match status" value="1"/>
</dbReference>
<evidence type="ECO:0000256" key="5">
    <source>
        <dbReference type="ARBA" id="ARBA00022741"/>
    </source>
</evidence>
<dbReference type="Gene3D" id="1.20.1560.10">
    <property type="entry name" value="ABC transporter type 1, transmembrane domain"/>
    <property type="match status" value="1"/>
</dbReference>
<feature type="transmembrane region" description="Helical" evidence="9">
    <location>
        <begin position="307"/>
        <end position="325"/>
    </location>
</feature>
<dbReference type="PROSITE" id="PS50990">
    <property type="entry name" value="PEPTIDASE_C39"/>
    <property type="match status" value="1"/>
</dbReference>
<dbReference type="AlphaFoldDB" id="A0A0W0TLG0"/>
<dbReference type="OrthoDB" id="9782586at2"/>
<feature type="transmembrane region" description="Helical" evidence="9">
    <location>
        <begin position="206"/>
        <end position="226"/>
    </location>
</feature>
<evidence type="ECO:0000256" key="7">
    <source>
        <dbReference type="ARBA" id="ARBA00022989"/>
    </source>
</evidence>
<dbReference type="GO" id="GO:0016887">
    <property type="term" value="F:ATP hydrolysis activity"/>
    <property type="evidence" value="ECO:0007669"/>
    <property type="project" value="InterPro"/>
</dbReference>
<dbReference type="CDD" id="cd18567">
    <property type="entry name" value="ABC_6TM_CvaB_RaxB_like"/>
    <property type="match status" value="1"/>
</dbReference>
<evidence type="ECO:0000313" key="16">
    <source>
        <dbReference type="Proteomes" id="UP000251942"/>
    </source>
</evidence>
<organism evidence="13 15">
    <name type="scientific">Legionella feeleii</name>
    <dbReference type="NCBI Taxonomy" id="453"/>
    <lineage>
        <taxon>Bacteria</taxon>
        <taxon>Pseudomonadati</taxon>
        <taxon>Pseudomonadota</taxon>
        <taxon>Gammaproteobacteria</taxon>
        <taxon>Legionellales</taxon>
        <taxon>Legionellaceae</taxon>
        <taxon>Legionella</taxon>
    </lineage>
</organism>
<dbReference type="Proteomes" id="UP000054698">
    <property type="component" value="Unassembled WGS sequence"/>
</dbReference>
<dbReference type="InterPro" id="IPR003439">
    <property type="entry name" value="ABC_transporter-like_ATP-bd"/>
</dbReference>
<dbReference type="FunFam" id="3.40.50.300:FF:000299">
    <property type="entry name" value="ABC transporter ATP-binding protein/permease"/>
    <property type="match status" value="1"/>
</dbReference>
<dbReference type="SUPFAM" id="SSF52540">
    <property type="entry name" value="P-loop containing nucleoside triphosphate hydrolases"/>
    <property type="match status" value="1"/>
</dbReference>
<dbReference type="Gene3D" id="3.90.70.10">
    <property type="entry name" value="Cysteine proteinases"/>
    <property type="match status" value="1"/>
</dbReference>
<dbReference type="Gene3D" id="3.40.50.300">
    <property type="entry name" value="P-loop containing nucleotide triphosphate hydrolases"/>
    <property type="match status" value="1"/>
</dbReference>
<keyword evidence="5" id="KW-0547">Nucleotide-binding</keyword>
<proteinExistence type="predicted"/>
<dbReference type="PATRIC" id="fig|453.4.peg.2435"/>
<keyword evidence="6" id="KW-0067">ATP-binding</keyword>
<dbReference type="Proteomes" id="UP000251942">
    <property type="component" value="Unassembled WGS sequence"/>
</dbReference>
<accession>A0A0W0TLG0</accession>
<dbReference type="Pfam" id="PF00664">
    <property type="entry name" value="ABC_membrane"/>
    <property type="match status" value="1"/>
</dbReference>
<evidence type="ECO:0000259" key="12">
    <source>
        <dbReference type="PROSITE" id="PS50990"/>
    </source>
</evidence>
<dbReference type="EMBL" id="UASS01000022">
    <property type="protein sequence ID" value="SPX61812.1"/>
    <property type="molecule type" value="Genomic_DNA"/>
</dbReference>
<gene>
    <name evidence="14" type="primary">hlyB_1</name>
    <name evidence="13" type="ORF">Lfee_2221</name>
    <name evidence="14" type="ORF">NCTC12022_02564</name>
</gene>
<evidence type="ECO:0000256" key="9">
    <source>
        <dbReference type="SAM" id="Phobius"/>
    </source>
</evidence>
<evidence type="ECO:0000256" key="3">
    <source>
        <dbReference type="ARBA" id="ARBA00022475"/>
    </source>
</evidence>
<name>A0A0W0TLG0_9GAMM</name>
<dbReference type="InterPro" id="IPR027417">
    <property type="entry name" value="P-loop_NTPase"/>
</dbReference>
<sequence length="696" mass="78784">MKKKVPVLNSRSKLPIILQSEMSECGHACIAMIANFWGHHLDLYTLRKISRPSNRGINLLQIKDLLENLGFMIRGLKVSLEELNKVKTPAILHWDMNHFVVLKKIGKRSITIHDPALGIRQCSIEEVSNSFTGIALEIAKANDFQAIKNKSKLSLYDLVKTVKGINNYILFLILISLAIEFFSLLNPLFIQYVTDSVIISSNIGNLYVIAIAFSLLIFIQIFTEYIRGRMVIYLTMSLTENLSANLVKHLLKLPLDFFEKRHNGDIQSKCQSIDQIQRKISTDFINAVLDGLVIIINLFVMMIYCQLLASIVIFTLLVYLAIRYLTYNRVKRQTETSIYQHAKSSSIFLETLQSIVSIKSFLKESVRFNIWRNSYINSLNADFKIAKINNVYSMVSQLLFGMEHILVVSVGAQLILVNKFSIGMLMAFLSYRLLLVNKTSSLIQNIFDYKLISIQLDRLSDILFHEPEVIGTGSGVIEQTKGALTLKNIFFRYNQNDRYVLKDINLDVAAGEKIAIIGPSGCGKSTLLKVMMGLLHKTEGEIFIDNLPIKDFGLKNYRDLIASVMQEDSLISGSIGDNISFFDENVDRERVYHVAKLASIHEDICQLPMGYETLVGGMGLSLSSGQKQRILLARALYKKPKILFLDEATSHLDVVNEKSINSSLKSLKITQIVIAHRIETIQMADRVINLKNINHC</sequence>
<dbReference type="SMART" id="SM00382">
    <property type="entry name" value="AAA"/>
    <property type="match status" value="1"/>
</dbReference>
<evidence type="ECO:0000256" key="1">
    <source>
        <dbReference type="ARBA" id="ARBA00004651"/>
    </source>
</evidence>
<keyword evidence="4 9" id="KW-0812">Transmembrane</keyword>
<dbReference type="InterPro" id="IPR011527">
    <property type="entry name" value="ABC1_TM_dom"/>
</dbReference>
<evidence type="ECO:0000313" key="15">
    <source>
        <dbReference type="Proteomes" id="UP000054698"/>
    </source>
</evidence>
<dbReference type="RefSeq" id="WP_058446794.1">
    <property type="nucleotide sequence ID" value="NZ_CAAAHT010000046.1"/>
</dbReference>
<protein>
    <submittedName>
        <fullName evidence="13">ABC transporter</fullName>
    </submittedName>
</protein>
<reference evidence="14 16" key="2">
    <citation type="submission" date="2018-06" db="EMBL/GenBank/DDBJ databases">
        <authorList>
            <consortium name="Pathogen Informatics"/>
            <person name="Doyle S."/>
        </authorList>
    </citation>
    <scope>NUCLEOTIDE SEQUENCE [LARGE SCALE GENOMIC DNA]</scope>
    <source>
        <strain evidence="14 16">NCTC12022</strain>
    </source>
</reference>
<keyword evidence="2" id="KW-0813">Transport</keyword>
<dbReference type="STRING" id="453.Lfee_2221"/>
<dbReference type="SUPFAM" id="SSF90123">
    <property type="entry name" value="ABC transporter transmembrane region"/>
    <property type="match status" value="1"/>
</dbReference>
<evidence type="ECO:0000256" key="6">
    <source>
        <dbReference type="ARBA" id="ARBA00022840"/>
    </source>
</evidence>
<dbReference type="EMBL" id="LNYB01000081">
    <property type="protein sequence ID" value="KTC96423.1"/>
    <property type="molecule type" value="Genomic_DNA"/>
</dbReference>
<keyword evidence="15" id="KW-1185">Reference proteome</keyword>
<evidence type="ECO:0000259" key="11">
    <source>
        <dbReference type="PROSITE" id="PS50929"/>
    </source>
</evidence>
<evidence type="ECO:0000259" key="10">
    <source>
        <dbReference type="PROSITE" id="PS50893"/>
    </source>
</evidence>
<dbReference type="InterPro" id="IPR036640">
    <property type="entry name" value="ABC1_TM_sf"/>
</dbReference>
<evidence type="ECO:0000313" key="14">
    <source>
        <dbReference type="EMBL" id="SPX61812.1"/>
    </source>
</evidence>
<evidence type="ECO:0000256" key="8">
    <source>
        <dbReference type="ARBA" id="ARBA00023136"/>
    </source>
</evidence>
<keyword evidence="3" id="KW-1003">Cell membrane</keyword>
<dbReference type="PROSITE" id="PS00211">
    <property type="entry name" value="ABC_TRANSPORTER_1"/>
    <property type="match status" value="1"/>
</dbReference>